<dbReference type="Gene3D" id="3.40.50.620">
    <property type="entry name" value="HUPs"/>
    <property type="match status" value="1"/>
</dbReference>
<evidence type="ECO:0000313" key="3">
    <source>
        <dbReference type="EMBL" id="NBN77381.1"/>
    </source>
</evidence>
<dbReference type="InterPro" id="IPR014729">
    <property type="entry name" value="Rossmann-like_a/b/a_fold"/>
</dbReference>
<proteinExistence type="predicted"/>
<dbReference type="RefSeq" id="WP_161707880.1">
    <property type="nucleotide sequence ID" value="NZ_JAABLQ010000001.1"/>
</dbReference>
<keyword evidence="1" id="KW-1133">Transmembrane helix</keyword>
<keyword evidence="1" id="KW-0812">Transmembrane</keyword>
<evidence type="ECO:0000256" key="1">
    <source>
        <dbReference type="SAM" id="Phobius"/>
    </source>
</evidence>
<dbReference type="PANTHER" id="PTHR30336">
    <property type="entry name" value="INNER MEMBRANE PROTEIN, PROBABLE PERMEASE"/>
    <property type="match status" value="1"/>
</dbReference>
<dbReference type="InterPro" id="IPR051599">
    <property type="entry name" value="Cell_Envelope_Assoc"/>
</dbReference>
<name>A0A7X5F088_9HYPH</name>
<sequence>MFFYLAKLFFLVARPSNFLVLLALAGLCALLFARTRRLGRLAVGAAVLGLAVAGFSPLANIVLLPLEQRFSHPDPLPAHVDGIIVLGGAIDTVVSGVRPYPAITTAGERLTVVPDLARRYPAARIVHSGGQGVLFGNTSTEAEAAQRIFAGFGLDPARVLLEGKSRNTWENAMETRALLRPKDGETYLLVTSAMHMPRAMGVFRQAGWTGLVPYPVDWRTRGEEDRWLGFDAISEGLTRLDLAVREWIGLVAYWLSGRSSALFPAP</sequence>
<dbReference type="CDD" id="cd06259">
    <property type="entry name" value="YdcF-like"/>
    <property type="match status" value="1"/>
</dbReference>
<keyword evidence="1" id="KW-0472">Membrane</keyword>
<dbReference type="GO" id="GO:0000270">
    <property type="term" value="P:peptidoglycan metabolic process"/>
    <property type="evidence" value="ECO:0007669"/>
    <property type="project" value="TreeGrafter"/>
</dbReference>
<dbReference type="GO" id="GO:0005886">
    <property type="term" value="C:plasma membrane"/>
    <property type="evidence" value="ECO:0007669"/>
    <property type="project" value="TreeGrafter"/>
</dbReference>
<gene>
    <name evidence="3" type="ORF">GWI72_03775</name>
</gene>
<keyword evidence="4" id="KW-1185">Reference proteome</keyword>
<dbReference type="AlphaFoldDB" id="A0A7X5F088"/>
<reference evidence="4" key="1">
    <citation type="submission" date="2020-01" db="EMBL/GenBank/DDBJ databases">
        <authorList>
            <person name="Fang Y."/>
            <person name="Sun R."/>
            <person name="Nie L."/>
            <person name="He J."/>
            <person name="Hao L."/>
            <person name="Wang L."/>
            <person name="Su S."/>
            <person name="Lv E."/>
            <person name="Zhang Z."/>
            <person name="Xie R."/>
            <person name="Liu H."/>
        </authorList>
    </citation>
    <scope>NUCLEOTIDE SEQUENCE [LARGE SCALE GENOMIC DNA]</scope>
    <source>
        <strain evidence="4">XCT-53</strain>
    </source>
</reference>
<accession>A0A7X5F088</accession>
<dbReference type="InterPro" id="IPR003848">
    <property type="entry name" value="DUF218"/>
</dbReference>
<dbReference type="Pfam" id="PF02698">
    <property type="entry name" value="DUF218"/>
    <property type="match status" value="1"/>
</dbReference>
<organism evidence="3 4">
    <name type="scientific">Pannonibacter tanglangensis</name>
    <dbReference type="NCBI Taxonomy" id="2750084"/>
    <lineage>
        <taxon>Bacteria</taxon>
        <taxon>Pseudomonadati</taxon>
        <taxon>Pseudomonadota</taxon>
        <taxon>Alphaproteobacteria</taxon>
        <taxon>Hyphomicrobiales</taxon>
        <taxon>Stappiaceae</taxon>
        <taxon>Pannonibacter</taxon>
    </lineage>
</organism>
<protein>
    <submittedName>
        <fullName evidence="3">YdcF family protein</fullName>
    </submittedName>
</protein>
<feature type="domain" description="DUF218" evidence="2">
    <location>
        <begin position="81"/>
        <end position="249"/>
    </location>
</feature>
<dbReference type="GO" id="GO:0043164">
    <property type="term" value="P:Gram-negative-bacterium-type cell wall biogenesis"/>
    <property type="evidence" value="ECO:0007669"/>
    <property type="project" value="TreeGrafter"/>
</dbReference>
<dbReference type="EMBL" id="JAABLQ010000001">
    <property type="protein sequence ID" value="NBN77381.1"/>
    <property type="molecule type" value="Genomic_DNA"/>
</dbReference>
<comment type="caution">
    <text evidence="3">The sequence shown here is derived from an EMBL/GenBank/DDBJ whole genome shotgun (WGS) entry which is preliminary data.</text>
</comment>
<evidence type="ECO:0000313" key="4">
    <source>
        <dbReference type="Proteomes" id="UP000586722"/>
    </source>
</evidence>
<evidence type="ECO:0000259" key="2">
    <source>
        <dbReference type="Pfam" id="PF02698"/>
    </source>
</evidence>
<dbReference type="Proteomes" id="UP000586722">
    <property type="component" value="Unassembled WGS sequence"/>
</dbReference>
<feature type="transmembrane region" description="Helical" evidence="1">
    <location>
        <begin position="43"/>
        <end position="66"/>
    </location>
</feature>
<dbReference type="PANTHER" id="PTHR30336:SF4">
    <property type="entry name" value="ENVELOPE BIOGENESIS FACTOR ELYC"/>
    <property type="match status" value="1"/>
</dbReference>